<sequence length="265" mass="26617">MLAGVQGGRMSATTGRRALVTGGTRGAGAAVVAALRRDGVHVTAVARSRPEIGVIADDFVAADITSGAGVAAVAEHVAAHGPMDIVVHVAGGSATPAGGHAVMTDEHWAAELNLNLLAAVRMDRVLIPAMLEAGSGVIIHIGSIQSRMPLYDGTLGYAAAKAALRVYSKGLSVELAPKGVRVNTVSPGFIQTDAADALIERISRAADIDQVAALESVMAALGGIPLGRPARPSEIADVVAFLASEAASSVVGADIVVDGGTVRTV</sequence>
<evidence type="ECO:0000256" key="2">
    <source>
        <dbReference type="ARBA" id="ARBA00023002"/>
    </source>
</evidence>
<keyword evidence="2" id="KW-0560">Oxidoreductase</keyword>
<organism evidence="3 4">
    <name type="scientific">Mycolicibacterium confluentis</name>
    <dbReference type="NCBI Taxonomy" id="28047"/>
    <lineage>
        <taxon>Bacteria</taxon>
        <taxon>Bacillati</taxon>
        <taxon>Actinomycetota</taxon>
        <taxon>Actinomycetes</taxon>
        <taxon>Mycobacteriales</taxon>
        <taxon>Mycobacteriaceae</taxon>
        <taxon>Mycolicibacterium</taxon>
    </lineage>
</organism>
<dbReference type="PRINTS" id="PR00080">
    <property type="entry name" value="SDRFAMILY"/>
</dbReference>
<dbReference type="AlphaFoldDB" id="A0A7I7XZQ5"/>
<reference evidence="3" key="1">
    <citation type="journal article" date="2019" name="Emerg. Microbes Infect.">
        <title>Comprehensive subspecies identification of 175 nontuberculous mycobacteria species based on 7547 genomic profiles.</title>
        <authorList>
            <person name="Matsumoto Y."/>
            <person name="Kinjo T."/>
            <person name="Motooka D."/>
            <person name="Nabeya D."/>
            <person name="Jung N."/>
            <person name="Uechi K."/>
            <person name="Horii T."/>
            <person name="Iida T."/>
            <person name="Fujita J."/>
            <person name="Nakamura S."/>
        </authorList>
    </citation>
    <scope>NUCLEOTIDE SEQUENCE [LARGE SCALE GENOMIC DNA]</scope>
    <source>
        <strain evidence="3">JCM 13671</strain>
    </source>
</reference>
<evidence type="ECO:0000256" key="1">
    <source>
        <dbReference type="ARBA" id="ARBA00006484"/>
    </source>
</evidence>
<dbReference type="InterPro" id="IPR002347">
    <property type="entry name" value="SDR_fam"/>
</dbReference>
<dbReference type="Gene3D" id="3.40.50.720">
    <property type="entry name" value="NAD(P)-binding Rossmann-like Domain"/>
    <property type="match status" value="1"/>
</dbReference>
<dbReference type="PRINTS" id="PR00081">
    <property type="entry name" value="GDHRDH"/>
</dbReference>
<evidence type="ECO:0000313" key="3">
    <source>
        <dbReference type="EMBL" id="BBZ34302.1"/>
    </source>
</evidence>
<reference evidence="3" key="2">
    <citation type="submission" date="2020-02" db="EMBL/GenBank/DDBJ databases">
        <authorList>
            <person name="Matsumoto Y."/>
            <person name="Motooka D."/>
            <person name="Nakamura S."/>
        </authorList>
    </citation>
    <scope>NUCLEOTIDE SEQUENCE</scope>
    <source>
        <strain evidence="3">JCM 13671</strain>
    </source>
</reference>
<protein>
    <submittedName>
        <fullName evidence="3">Short-chain dehydrogenase</fullName>
    </submittedName>
</protein>
<comment type="similarity">
    <text evidence="1">Belongs to the short-chain dehydrogenases/reductases (SDR) family.</text>
</comment>
<dbReference type="Proteomes" id="UP000466931">
    <property type="component" value="Chromosome"/>
</dbReference>
<dbReference type="InterPro" id="IPR020904">
    <property type="entry name" value="Sc_DH/Rdtase_CS"/>
</dbReference>
<proteinExistence type="inferred from homology"/>
<name>A0A7I7XZQ5_9MYCO</name>
<dbReference type="NCBIfam" id="NF005095">
    <property type="entry name" value="PRK06523.1"/>
    <property type="match status" value="1"/>
</dbReference>
<keyword evidence="4" id="KW-1185">Reference proteome</keyword>
<evidence type="ECO:0000313" key="4">
    <source>
        <dbReference type="Proteomes" id="UP000466931"/>
    </source>
</evidence>
<dbReference type="Pfam" id="PF13561">
    <property type="entry name" value="adh_short_C2"/>
    <property type="match status" value="1"/>
</dbReference>
<dbReference type="PANTHER" id="PTHR42760:SF133">
    <property type="entry name" value="3-OXOACYL-[ACYL-CARRIER-PROTEIN] REDUCTASE"/>
    <property type="match status" value="1"/>
</dbReference>
<gene>
    <name evidence="3" type="ORF">MCNF_29070</name>
</gene>
<dbReference type="EMBL" id="AP022612">
    <property type="protein sequence ID" value="BBZ34302.1"/>
    <property type="molecule type" value="Genomic_DNA"/>
</dbReference>
<dbReference type="SUPFAM" id="SSF51735">
    <property type="entry name" value="NAD(P)-binding Rossmann-fold domains"/>
    <property type="match status" value="1"/>
</dbReference>
<dbReference type="InterPro" id="IPR036291">
    <property type="entry name" value="NAD(P)-bd_dom_sf"/>
</dbReference>
<accession>A0A7I7XZQ5</accession>
<dbReference type="GO" id="GO:0016616">
    <property type="term" value="F:oxidoreductase activity, acting on the CH-OH group of donors, NAD or NADP as acceptor"/>
    <property type="evidence" value="ECO:0007669"/>
    <property type="project" value="TreeGrafter"/>
</dbReference>
<dbReference type="PROSITE" id="PS00061">
    <property type="entry name" value="ADH_SHORT"/>
    <property type="match status" value="1"/>
</dbReference>
<dbReference type="PANTHER" id="PTHR42760">
    <property type="entry name" value="SHORT-CHAIN DEHYDROGENASES/REDUCTASES FAMILY MEMBER"/>
    <property type="match status" value="1"/>
</dbReference>